<feature type="binding site" evidence="9">
    <location>
        <position position="154"/>
    </location>
    <ligand>
        <name>Mn(2+)</name>
        <dbReference type="ChEBI" id="CHEBI:29035"/>
    </ligand>
</feature>
<dbReference type="GO" id="GO:0051484">
    <property type="term" value="P:isopentenyl diphosphate biosynthetic process, methylerythritol 4-phosphate pathway involved in terpenoid biosynthetic process"/>
    <property type="evidence" value="ECO:0007669"/>
    <property type="project" value="TreeGrafter"/>
</dbReference>
<dbReference type="InterPro" id="IPR013512">
    <property type="entry name" value="DXP_reductoisomerase_N"/>
</dbReference>
<feature type="binding site" evidence="9">
    <location>
        <position position="155"/>
    </location>
    <ligand>
        <name>1-deoxy-D-xylulose 5-phosphate</name>
        <dbReference type="ChEBI" id="CHEBI:57792"/>
    </ligand>
</feature>
<evidence type="ECO:0000259" key="11">
    <source>
        <dbReference type="Pfam" id="PF08436"/>
    </source>
</evidence>
<keyword evidence="9" id="KW-0460">Magnesium</keyword>
<feature type="binding site" evidence="9">
    <location>
        <position position="209"/>
    </location>
    <ligand>
        <name>NADPH</name>
        <dbReference type="ChEBI" id="CHEBI:57783"/>
    </ligand>
</feature>
<feature type="binding site" evidence="9">
    <location>
        <position position="18"/>
    </location>
    <ligand>
        <name>NADPH</name>
        <dbReference type="ChEBI" id="CHEBI:57783"/>
    </ligand>
</feature>
<keyword evidence="5 9" id="KW-0560">Oxidoreductase</keyword>
<evidence type="ECO:0000256" key="2">
    <source>
        <dbReference type="ARBA" id="ARBA00006825"/>
    </source>
</evidence>
<feature type="binding site" evidence="9">
    <location>
        <position position="225"/>
    </location>
    <ligand>
        <name>Mn(2+)</name>
        <dbReference type="ChEBI" id="CHEBI:29035"/>
    </ligand>
</feature>
<keyword evidence="7 9" id="KW-0414">Isoprene biosynthesis</keyword>
<dbReference type="PIRSF" id="PIRSF006205">
    <property type="entry name" value="Dxp_reductismrs"/>
    <property type="match status" value="1"/>
</dbReference>
<dbReference type="UniPathway" id="UPA00056">
    <property type="reaction ID" value="UER00092"/>
</dbReference>
<evidence type="ECO:0000256" key="5">
    <source>
        <dbReference type="ARBA" id="ARBA00023002"/>
    </source>
</evidence>
<dbReference type="Pfam" id="PF02670">
    <property type="entry name" value="DXP_reductoisom"/>
    <property type="match status" value="1"/>
</dbReference>
<feature type="binding site" evidence="9">
    <location>
        <position position="130"/>
    </location>
    <ligand>
        <name>NADPH</name>
        <dbReference type="ChEBI" id="CHEBI:57783"/>
    </ligand>
</feature>
<evidence type="ECO:0000256" key="4">
    <source>
        <dbReference type="ARBA" id="ARBA00022857"/>
    </source>
</evidence>
<feature type="binding site" evidence="9">
    <location>
        <position position="17"/>
    </location>
    <ligand>
        <name>NADPH</name>
        <dbReference type="ChEBI" id="CHEBI:57783"/>
    </ligand>
</feature>
<feature type="binding site" evidence="9">
    <location>
        <position position="129"/>
    </location>
    <ligand>
        <name>1-deoxy-D-xylulose 5-phosphate</name>
        <dbReference type="ChEBI" id="CHEBI:57792"/>
    </ligand>
</feature>
<dbReference type="InterPro" id="IPR036169">
    <property type="entry name" value="DXPR_C_sf"/>
</dbReference>
<proteinExistence type="inferred from homology"/>
<comment type="pathway">
    <text evidence="1 9">Isoprenoid biosynthesis; isopentenyl diphosphate biosynthesis via DXP pathway; isopentenyl diphosphate from 1-deoxy-D-xylulose 5-phosphate: step 1/6.</text>
</comment>
<dbReference type="NCBIfam" id="NF009114">
    <property type="entry name" value="PRK12464.1"/>
    <property type="match status" value="1"/>
</dbReference>
<evidence type="ECO:0000256" key="6">
    <source>
        <dbReference type="ARBA" id="ARBA00023211"/>
    </source>
</evidence>
<reference evidence="13 14" key="1">
    <citation type="submission" date="2018-01" db="EMBL/GenBank/DDBJ databases">
        <authorList>
            <person name="Gaut B.S."/>
            <person name="Morton B.R."/>
            <person name="Clegg M.T."/>
            <person name="Duvall M.R."/>
        </authorList>
    </citation>
    <scope>NUCLEOTIDE SEQUENCE [LARGE SCALE GENOMIC DNA]</scope>
    <source>
        <strain evidence="13 14">HR-AV</strain>
    </source>
</reference>
<organism evidence="13 14">
    <name type="scientific">Solitalea longa</name>
    <dbReference type="NCBI Taxonomy" id="2079460"/>
    <lineage>
        <taxon>Bacteria</taxon>
        <taxon>Pseudomonadati</taxon>
        <taxon>Bacteroidota</taxon>
        <taxon>Sphingobacteriia</taxon>
        <taxon>Sphingobacteriales</taxon>
        <taxon>Sphingobacteriaceae</taxon>
        <taxon>Solitalea</taxon>
    </lineage>
</organism>
<dbReference type="HAMAP" id="MF_00183">
    <property type="entry name" value="DXP_reductoisom"/>
    <property type="match status" value="1"/>
</dbReference>
<dbReference type="InterPro" id="IPR013644">
    <property type="entry name" value="DXP_reductoisomerase_C"/>
</dbReference>
<feature type="binding site" evidence="9">
    <location>
        <position position="156"/>
    </location>
    <ligand>
        <name>Mn(2+)</name>
        <dbReference type="ChEBI" id="CHEBI:29035"/>
    </ligand>
</feature>
<dbReference type="SUPFAM" id="SSF55347">
    <property type="entry name" value="Glyceraldehyde-3-phosphate dehydrogenase-like, C-terminal domain"/>
    <property type="match status" value="1"/>
</dbReference>
<feature type="binding site" evidence="9">
    <location>
        <position position="44"/>
    </location>
    <ligand>
        <name>NADPH</name>
        <dbReference type="ChEBI" id="CHEBI:57783"/>
    </ligand>
</feature>
<evidence type="ECO:0000256" key="8">
    <source>
        <dbReference type="ARBA" id="ARBA00048543"/>
    </source>
</evidence>
<dbReference type="Pfam" id="PF13288">
    <property type="entry name" value="DXPR_C"/>
    <property type="match status" value="1"/>
</dbReference>
<accession>A0A2S5A699</accession>
<keyword evidence="6 9" id="KW-0464">Manganese</keyword>
<dbReference type="SUPFAM" id="SSF69055">
    <property type="entry name" value="1-deoxy-D-xylulose-5-phosphate reductoisomerase, C-terminal domain"/>
    <property type="match status" value="1"/>
</dbReference>
<feature type="binding site" evidence="9">
    <location>
        <position position="222"/>
    </location>
    <ligand>
        <name>1-deoxy-D-xylulose 5-phosphate</name>
        <dbReference type="ChEBI" id="CHEBI:57792"/>
    </ligand>
</feature>
<feature type="binding site" evidence="9">
    <location>
        <position position="203"/>
    </location>
    <ligand>
        <name>1-deoxy-D-xylulose 5-phosphate</name>
        <dbReference type="ChEBI" id="CHEBI:57792"/>
    </ligand>
</feature>
<comment type="function">
    <text evidence="9">Catalyzes the NADPH-dependent rearrangement and reduction of 1-deoxy-D-xylulose-5-phosphate (DXP) to 2-C-methyl-D-erythritol 4-phosphate (MEP).</text>
</comment>
<dbReference type="InterPro" id="IPR036291">
    <property type="entry name" value="NAD(P)-bd_dom_sf"/>
</dbReference>
<evidence type="ECO:0000256" key="7">
    <source>
        <dbReference type="ARBA" id="ARBA00023229"/>
    </source>
</evidence>
<feature type="binding site" evidence="9">
    <location>
        <position position="225"/>
    </location>
    <ligand>
        <name>1-deoxy-D-xylulose 5-phosphate</name>
        <dbReference type="ChEBI" id="CHEBI:57792"/>
    </ligand>
</feature>
<dbReference type="PANTHER" id="PTHR30525">
    <property type="entry name" value="1-DEOXY-D-XYLULOSE 5-PHOSPHATE REDUCTOISOMERASE"/>
    <property type="match status" value="1"/>
</dbReference>
<feature type="domain" description="1-deoxy-D-xylulose 5-phosphate reductoisomerase C-terminal" evidence="11">
    <location>
        <begin position="150"/>
        <end position="233"/>
    </location>
</feature>
<comment type="caution">
    <text evidence="9">Lacks conserved residue(s) required for the propagation of feature annotation.</text>
</comment>
<dbReference type="EC" id="1.1.1.267" evidence="9"/>
<dbReference type="GO" id="GO:0070402">
    <property type="term" value="F:NADPH binding"/>
    <property type="evidence" value="ECO:0007669"/>
    <property type="project" value="InterPro"/>
</dbReference>
<dbReference type="OrthoDB" id="9806546at2"/>
<dbReference type="EMBL" id="PQVF01000003">
    <property type="protein sequence ID" value="POY37862.1"/>
    <property type="molecule type" value="Genomic_DNA"/>
</dbReference>
<dbReference type="GO" id="GO:0016853">
    <property type="term" value="F:isomerase activity"/>
    <property type="evidence" value="ECO:0007669"/>
    <property type="project" value="UniProtKB-KW"/>
</dbReference>
<dbReference type="Pfam" id="PF08436">
    <property type="entry name" value="DXP_redisom_C"/>
    <property type="match status" value="1"/>
</dbReference>
<name>A0A2S5A699_9SPHI</name>
<evidence type="ECO:0000259" key="12">
    <source>
        <dbReference type="Pfam" id="PF13288"/>
    </source>
</evidence>
<dbReference type="RefSeq" id="WP_103787993.1">
    <property type="nucleotide sequence ID" value="NZ_PQVF01000003.1"/>
</dbReference>
<feature type="binding site" evidence="9">
    <location>
        <position position="156"/>
    </location>
    <ligand>
        <name>1-deoxy-D-xylulose 5-phosphate</name>
        <dbReference type="ChEBI" id="CHEBI:57792"/>
    </ligand>
</feature>
<evidence type="ECO:0000313" key="14">
    <source>
        <dbReference type="Proteomes" id="UP000236893"/>
    </source>
</evidence>
<feature type="domain" description="1-deoxy-D-xylulose 5-phosphate reductoisomerase N-terminal" evidence="10">
    <location>
        <begin position="10"/>
        <end position="136"/>
    </location>
</feature>
<comment type="similarity">
    <text evidence="2 9">Belongs to the DXR family.</text>
</comment>
<dbReference type="GO" id="GO:0030604">
    <property type="term" value="F:1-deoxy-D-xylulose-5-phosphate reductoisomerase activity"/>
    <property type="evidence" value="ECO:0007669"/>
    <property type="project" value="UniProtKB-UniRule"/>
</dbReference>
<dbReference type="Gene3D" id="1.10.1740.10">
    <property type="match status" value="1"/>
</dbReference>
<dbReference type="SUPFAM" id="SSF51735">
    <property type="entry name" value="NAD(P)-binding Rossmann-fold domains"/>
    <property type="match status" value="1"/>
</dbReference>
<comment type="cofactor">
    <cofactor evidence="9">
        <name>Mg(2+)</name>
        <dbReference type="ChEBI" id="CHEBI:18420"/>
    </cofactor>
    <cofactor evidence="9">
        <name>Mn(2+)</name>
        <dbReference type="ChEBI" id="CHEBI:29035"/>
    </cofactor>
</comment>
<evidence type="ECO:0000256" key="1">
    <source>
        <dbReference type="ARBA" id="ARBA00005094"/>
    </source>
</evidence>
<feature type="domain" description="DXP reductoisomerase C-terminal" evidence="12">
    <location>
        <begin position="265"/>
        <end position="380"/>
    </location>
</feature>
<feature type="binding site" evidence="9">
    <location>
        <position position="221"/>
    </location>
    <ligand>
        <name>1-deoxy-D-xylulose 5-phosphate</name>
        <dbReference type="ChEBI" id="CHEBI:57792"/>
    </ligand>
</feature>
<dbReference type="AlphaFoldDB" id="A0A2S5A699"/>
<dbReference type="GO" id="GO:0030145">
    <property type="term" value="F:manganese ion binding"/>
    <property type="evidence" value="ECO:0007669"/>
    <property type="project" value="TreeGrafter"/>
</dbReference>
<dbReference type="FunFam" id="3.40.50.720:FF:000045">
    <property type="entry name" value="1-deoxy-D-xylulose 5-phosphate reductoisomerase"/>
    <property type="match status" value="1"/>
</dbReference>
<keyword evidence="13" id="KW-0413">Isomerase</keyword>
<keyword evidence="4 9" id="KW-0521">NADP</keyword>
<evidence type="ECO:0000313" key="13">
    <source>
        <dbReference type="EMBL" id="POY37862.1"/>
    </source>
</evidence>
<feature type="binding site" evidence="9">
    <location>
        <position position="180"/>
    </location>
    <ligand>
        <name>1-deoxy-D-xylulose 5-phosphate</name>
        <dbReference type="ChEBI" id="CHEBI:57792"/>
    </ligand>
</feature>
<sequence length="388" mass="42104">MNQFNNIKRIAILGSSGSIGTQALAVIEANPDKFKAEILTVNGNAELLIQQALKFNPRAVVIADETKYQLVKQALASTSISVLAGEPALSEVVAFDSVDMVLTALVGYVGLKPTIAAIKAGKDIALANKETLVVAGDLVTELAQAHNVNILPVDSEHSAIFQCLVGEENNPVEKIILTASGGPFRGKGIQELQHVTKQQALKHPNWSMGAKITIDSASLMNKGLEVIEAKWLFDLAIDQIEVVVHPQSIVHSLVQFTDGSLKAQLGLPDMKLPIQYAMAYPQRIKNDFPRFSFADFANLSFEAPDIKTFRNLALAFDALAIGGNCPCVINAANEIVVDAFLKEKIGFLQMSDVIEECMQKVTKVAKPSYEDYVFTDKEARIKALELIS</sequence>
<evidence type="ECO:0000256" key="9">
    <source>
        <dbReference type="HAMAP-Rule" id="MF_00183"/>
    </source>
</evidence>
<comment type="catalytic activity">
    <reaction evidence="8">
        <text>2-C-methyl-D-erythritol 4-phosphate + NADP(+) = 1-deoxy-D-xylulose 5-phosphate + NADPH + H(+)</text>
        <dbReference type="Rhea" id="RHEA:13717"/>
        <dbReference type="ChEBI" id="CHEBI:15378"/>
        <dbReference type="ChEBI" id="CHEBI:57783"/>
        <dbReference type="ChEBI" id="CHEBI:57792"/>
        <dbReference type="ChEBI" id="CHEBI:58262"/>
        <dbReference type="ChEBI" id="CHEBI:58349"/>
        <dbReference type="EC" id="1.1.1.267"/>
    </reaction>
    <physiologicalReaction direction="right-to-left" evidence="8">
        <dbReference type="Rhea" id="RHEA:13719"/>
    </physiologicalReaction>
</comment>
<dbReference type="InterPro" id="IPR026877">
    <property type="entry name" value="DXPR_C"/>
</dbReference>
<keyword evidence="3 9" id="KW-0479">Metal-binding</keyword>
<dbReference type="PANTHER" id="PTHR30525:SF0">
    <property type="entry name" value="1-DEOXY-D-XYLULOSE 5-PHOSPHATE REDUCTOISOMERASE, CHLOROPLASTIC"/>
    <property type="match status" value="1"/>
</dbReference>
<feature type="binding site" evidence="9">
    <location>
        <position position="19"/>
    </location>
    <ligand>
        <name>NADPH</name>
        <dbReference type="ChEBI" id="CHEBI:57783"/>
    </ligand>
</feature>
<feature type="binding site" evidence="9">
    <location>
        <position position="216"/>
    </location>
    <ligand>
        <name>1-deoxy-D-xylulose 5-phosphate</name>
        <dbReference type="ChEBI" id="CHEBI:57792"/>
    </ligand>
</feature>
<comment type="caution">
    <text evidence="13">The sequence shown here is derived from an EMBL/GenBank/DDBJ whole genome shotgun (WGS) entry which is preliminary data.</text>
</comment>
<dbReference type="InterPro" id="IPR003821">
    <property type="entry name" value="DXP_reductoisomerase"/>
</dbReference>
<feature type="binding site" evidence="9">
    <location>
        <position position="128"/>
    </location>
    <ligand>
        <name>NADPH</name>
        <dbReference type="ChEBI" id="CHEBI:57783"/>
    </ligand>
</feature>
<dbReference type="Gene3D" id="3.40.50.720">
    <property type="entry name" value="NAD(P)-binding Rossmann-like Domain"/>
    <property type="match status" value="1"/>
</dbReference>
<dbReference type="NCBIfam" id="TIGR00243">
    <property type="entry name" value="Dxr"/>
    <property type="match status" value="1"/>
</dbReference>
<evidence type="ECO:0000259" key="10">
    <source>
        <dbReference type="Pfam" id="PF02670"/>
    </source>
</evidence>
<evidence type="ECO:0000256" key="3">
    <source>
        <dbReference type="ARBA" id="ARBA00022723"/>
    </source>
</evidence>
<keyword evidence="14" id="KW-1185">Reference proteome</keyword>
<dbReference type="Proteomes" id="UP000236893">
    <property type="component" value="Unassembled WGS sequence"/>
</dbReference>
<protein>
    <recommendedName>
        <fullName evidence="9">1-deoxy-D-xylulose 5-phosphate reductoisomerase</fullName>
        <shortName evidence="9">DXP reductoisomerase</shortName>
        <ecNumber evidence="9">1.1.1.267</ecNumber>
    </recommendedName>
    <alternativeName>
        <fullName evidence="9">1-deoxyxylulose-5-phosphate reductoisomerase</fullName>
    </alternativeName>
    <alternativeName>
        <fullName evidence="9">2-C-methyl-D-erythritol 4-phosphate synthase</fullName>
    </alternativeName>
</protein>
<gene>
    <name evidence="9" type="primary">dxr</name>
    <name evidence="13" type="ORF">C3K47_04845</name>
</gene>